<reference evidence="6 7" key="1">
    <citation type="submission" date="2018-06" db="EMBL/GenBank/DDBJ databases">
        <title>Thermoflavimicrobium daqus sp. nov., a thermophilic microbe isolated from Moutai-flavour Daqu.</title>
        <authorList>
            <person name="Wang X."/>
            <person name="Zhou H."/>
        </authorList>
    </citation>
    <scope>NUCLEOTIDE SEQUENCE [LARGE SCALE GENOMIC DNA]</scope>
    <source>
        <strain evidence="6 7">FBKL4.011</strain>
    </source>
</reference>
<dbReference type="PANTHER" id="PTHR35936">
    <property type="entry name" value="MEMBRANE-BOUND LYTIC MUREIN TRANSGLYCOSYLASE F"/>
    <property type="match status" value="1"/>
</dbReference>
<comment type="similarity">
    <text evidence="2 4">Belongs to the bacterial solute-binding protein 3 family.</text>
</comment>
<dbReference type="PROSITE" id="PS51257">
    <property type="entry name" value="PROKAR_LIPOPROTEIN"/>
    <property type="match status" value="1"/>
</dbReference>
<accession>A0A364K8I4</accession>
<evidence type="ECO:0000256" key="4">
    <source>
        <dbReference type="RuleBase" id="RU003744"/>
    </source>
</evidence>
<dbReference type="Pfam" id="PF00497">
    <property type="entry name" value="SBP_bac_3"/>
    <property type="match status" value="1"/>
</dbReference>
<dbReference type="PROSITE" id="PS01039">
    <property type="entry name" value="SBP_BACTERIAL_3"/>
    <property type="match status" value="1"/>
</dbReference>
<evidence type="ECO:0000256" key="1">
    <source>
        <dbReference type="ARBA" id="ARBA00004196"/>
    </source>
</evidence>
<name>A0A364K8I4_9BACL</name>
<keyword evidence="3" id="KW-0732">Signal</keyword>
<evidence type="ECO:0000256" key="2">
    <source>
        <dbReference type="ARBA" id="ARBA00010333"/>
    </source>
</evidence>
<dbReference type="EMBL" id="QJKK01000001">
    <property type="protein sequence ID" value="RAL26603.1"/>
    <property type="molecule type" value="Genomic_DNA"/>
</dbReference>
<dbReference type="InterPro" id="IPR018313">
    <property type="entry name" value="SBP_3_CS"/>
</dbReference>
<dbReference type="RefSeq" id="WP_113657208.1">
    <property type="nucleotide sequence ID" value="NZ_KZ845663.1"/>
</dbReference>
<evidence type="ECO:0000313" key="6">
    <source>
        <dbReference type="EMBL" id="RAL26603.1"/>
    </source>
</evidence>
<evidence type="ECO:0000259" key="5">
    <source>
        <dbReference type="SMART" id="SM00062"/>
    </source>
</evidence>
<evidence type="ECO:0000313" key="7">
    <source>
        <dbReference type="Proteomes" id="UP000251213"/>
    </source>
</evidence>
<dbReference type="Gene3D" id="3.40.190.10">
    <property type="entry name" value="Periplasmic binding protein-like II"/>
    <property type="match status" value="2"/>
</dbReference>
<dbReference type="AlphaFoldDB" id="A0A364K8I4"/>
<dbReference type="GO" id="GO:0030313">
    <property type="term" value="C:cell envelope"/>
    <property type="evidence" value="ECO:0007669"/>
    <property type="project" value="UniProtKB-SubCell"/>
</dbReference>
<protein>
    <submittedName>
        <fullName evidence="6">Amino acid ABC transporter substrate-binding protein</fullName>
    </submittedName>
</protein>
<dbReference type="PANTHER" id="PTHR35936:SF34">
    <property type="entry name" value="ABC TRANSPORTER EXTRACELLULAR-BINDING PROTEIN YCKB-RELATED"/>
    <property type="match status" value="1"/>
</dbReference>
<dbReference type="OrthoDB" id="8613538at2"/>
<comment type="subcellular location">
    <subcellularLocation>
        <location evidence="1">Cell envelope</location>
    </subcellularLocation>
</comment>
<organism evidence="6 7">
    <name type="scientific">Thermoflavimicrobium daqui</name>
    <dbReference type="NCBI Taxonomy" id="2137476"/>
    <lineage>
        <taxon>Bacteria</taxon>
        <taxon>Bacillati</taxon>
        <taxon>Bacillota</taxon>
        <taxon>Bacilli</taxon>
        <taxon>Bacillales</taxon>
        <taxon>Thermoactinomycetaceae</taxon>
        <taxon>Thermoflavimicrobium</taxon>
    </lineage>
</organism>
<reference evidence="6 7" key="2">
    <citation type="submission" date="2018-06" db="EMBL/GenBank/DDBJ databases">
        <authorList>
            <person name="Zhirakovskaya E."/>
        </authorList>
    </citation>
    <scope>NUCLEOTIDE SEQUENCE [LARGE SCALE GENOMIC DNA]</scope>
    <source>
        <strain evidence="6 7">FBKL4.011</strain>
    </source>
</reference>
<dbReference type="InterPro" id="IPR001638">
    <property type="entry name" value="Solute-binding_3/MltF_N"/>
</dbReference>
<evidence type="ECO:0000256" key="3">
    <source>
        <dbReference type="ARBA" id="ARBA00022729"/>
    </source>
</evidence>
<proteinExistence type="inferred from homology"/>
<dbReference type="SMART" id="SM00062">
    <property type="entry name" value="PBPb"/>
    <property type="match status" value="1"/>
</dbReference>
<dbReference type="SUPFAM" id="SSF53850">
    <property type="entry name" value="Periplasmic binding protein-like II"/>
    <property type="match status" value="1"/>
</dbReference>
<keyword evidence="7" id="KW-1185">Reference proteome</keyword>
<gene>
    <name evidence="6" type="ORF">DL897_00695</name>
</gene>
<dbReference type="Proteomes" id="UP000251213">
    <property type="component" value="Unassembled WGS sequence"/>
</dbReference>
<feature type="domain" description="Solute-binding protein family 3/N-terminal" evidence="5">
    <location>
        <begin position="43"/>
        <end position="262"/>
    </location>
</feature>
<sequence>MNWKRWLLIGITLLVLLTGCSVQKPVSEEKKGDLLAQVKQKGIIRIGTEGTYKPFSYHDEKTNQLTGFDVEVVNEIAKRMGVKAEFVEIPWDGMLTSLETGKINMVANQVAIKPERQKKFDFSAPYTISYAQIVVHKDNNEIKSLADVKGKKAAQTPTSNYGAKAKEAGATIVSYEDMMSGMKDVANKRADFSLNDRLAVAEMLKTAKLPLKVLDEKVDQTSIAFPVPKNNPALVKQINQAIEDMKKDGTLTKISTKWFGIDITK</sequence>
<comment type="caution">
    <text evidence="6">The sequence shown here is derived from an EMBL/GenBank/DDBJ whole genome shotgun (WGS) entry which is preliminary data.</text>
</comment>